<reference evidence="2 3" key="1">
    <citation type="journal article" date="2016" name="Mol. Biol. Evol.">
        <title>Comparative Genomics of Early-Diverging Mushroom-Forming Fungi Provides Insights into the Origins of Lignocellulose Decay Capabilities.</title>
        <authorList>
            <person name="Nagy L.G."/>
            <person name="Riley R."/>
            <person name="Tritt A."/>
            <person name="Adam C."/>
            <person name="Daum C."/>
            <person name="Floudas D."/>
            <person name="Sun H."/>
            <person name="Yadav J.S."/>
            <person name="Pangilinan J."/>
            <person name="Larsson K.H."/>
            <person name="Matsuura K."/>
            <person name="Barry K."/>
            <person name="Labutti K."/>
            <person name="Kuo R."/>
            <person name="Ohm R.A."/>
            <person name="Bhattacharya S.S."/>
            <person name="Shirouzu T."/>
            <person name="Yoshinaga Y."/>
            <person name="Martin F.M."/>
            <person name="Grigoriev I.V."/>
            <person name="Hibbett D.S."/>
        </authorList>
    </citation>
    <scope>NUCLEOTIDE SEQUENCE [LARGE SCALE GENOMIC DNA]</scope>
    <source>
        <strain evidence="2 3">CBS 109695</strain>
    </source>
</reference>
<accession>A0A166WTC2</accession>
<proteinExistence type="predicted"/>
<dbReference type="EMBL" id="KV417481">
    <property type="protein sequence ID" value="KZP34089.1"/>
    <property type="molecule type" value="Genomic_DNA"/>
</dbReference>
<organism evidence="2 3">
    <name type="scientific">Athelia psychrophila</name>
    <dbReference type="NCBI Taxonomy" id="1759441"/>
    <lineage>
        <taxon>Eukaryota</taxon>
        <taxon>Fungi</taxon>
        <taxon>Dikarya</taxon>
        <taxon>Basidiomycota</taxon>
        <taxon>Agaricomycotina</taxon>
        <taxon>Agaricomycetes</taxon>
        <taxon>Agaricomycetidae</taxon>
        <taxon>Atheliales</taxon>
        <taxon>Atheliaceae</taxon>
        <taxon>Athelia</taxon>
    </lineage>
</organism>
<evidence type="ECO:0000313" key="2">
    <source>
        <dbReference type="EMBL" id="KZP34089.1"/>
    </source>
</evidence>
<evidence type="ECO:0000313" key="3">
    <source>
        <dbReference type="Proteomes" id="UP000076532"/>
    </source>
</evidence>
<dbReference type="AlphaFoldDB" id="A0A166WTC2"/>
<dbReference type="Proteomes" id="UP000076532">
    <property type="component" value="Unassembled WGS sequence"/>
</dbReference>
<keyword evidence="3" id="KW-1185">Reference proteome</keyword>
<gene>
    <name evidence="2" type="ORF">FIBSPDRAFT_1035940</name>
</gene>
<evidence type="ECO:0000256" key="1">
    <source>
        <dbReference type="SAM" id="MobiDB-lite"/>
    </source>
</evidence>
<feature type="region of interest" description="Disordered" evidence="1">
    <location>
        <begin position="146"/>
        <end position="168"/>
    </location>
</feature>
<protein>
    <submittedName>
        <fullName evidence="2">Uncharacterized protein</fullName>
    </submittedName>
</protein>
<name>A0A166WTC2_9AGAM</name>
<sequence>MNDWQINRAISEAFQGNLKHSTRGVEDVGRMHFSHAVHAITIVRAIDHSKLDSVGKREILESVYRSIQEALDAVVVKKKKEGDSQDINLKKIKLVAAVATLIDNAEALDLDANVREKMEAARVKDDKTAKRWIPVMRIRQIQSHRRVKMQGLTPGDQVNELPGNGFLR</sequence>